<organism evidence="1 2">
    <name type="scientific">Malus baccata</name>
    <name type="common">Siberian crab apple</name>
    <name type="synonym">Pyrus baccata</name>
    <dbReference type="NCBI Taxonomy" id="106549"/>
    <lineage>
        <taxon>Eukaryota</taxon>
        <taxon>Viridiplantae</taxon>
        <taxon>Streptophyta</taxon>
        <taxon>Embryophyta</taxon>
        <taxon>Tracheophyta</taxon>
        <taxon>Spermatophyta</taxon>
        <taxon>Magnoliopsida</taxon>
        <taxon>eudicotyledons</taxon>
        <taxon>Gunneridae</taxon>
        <taxon>Pentapetalae</taxon>
        <taxon>rosids</taxon>
        <taxon>fabids</taxon>
        <taxon>Rosales</taxon>
        <taxon>Rosaceae</taxon>
        <taxon>Amygdaloideae</taxon>
        <taxon>Maleae</taxon>
        <taxon>Malus</taxon>
    </lineage>
</organism>
<dbReference type="EMBL" id="VIEB01000041">
    <property type="protein sequence ID" value="TQE10431.1"/>
    <property type="molecule type" value="Genomic_DNA"/>
</dbReference>
<keyword evidence="2" id="KW-1185">Reference proteome</keyword>
<gene>
    <name evidence="1" type="ORF">C1H46_003886</name>
</gene>
<reference evidence="1 2" key="1">
    <citation type="journal article" date="2019" name="G3 (Bethesda)">
        <title>Sequencing of a Wild Apple (Malus baccata) Genome Unravels the Differences Between Cultivated and Wild Apple Species Regarding Disease Resistance and Cold Tolerance.</title>
        <authorList>
            <person name="Chen X."/>
        </authorList>
    </citation>
    <scope>NUCLEOTIDE SEQUENCE [LARGE SCALE GENOMIC DNA]</scope>
    <source>
        <strain evidence="2">cv. Shandingzi</strain>
        <tissue evidence="1">Leaves</tissue>
    </source>
</reference>
<sequence length="154" mass="16688">MTASSVCKEQLWLTLLPGSPSIHGCKSATARALPWKAVFASLEAYIVSLPSLINAAIKEAINKAFATKLPAYSESFVASCNLKAPGKASLPLSPSIIIYLVRLNRFSYLDPIRFWRSPIAAYSVNNPSQFRSTTALVIDVVESDGNFGHQATLE</sequence>
<name>A0A540NHA8_MALBA</name>
<comment type="caution">
    <text evidence="1">The sequence shown here is derived from an EMBL/GenBank/DDBJ whole genome shotgun (WGS) entry which is preliminary data.</text>
</comment>
<evidence type="ECO:0000313" key="2">
    <source>
        <dbReference type="Proteomes" id="UP000315295"/>
    </source>
</evidence>
<evidence type="ECO:0000313" key="1">
    <source>
        <dbReference type="EMBL" id="TQE10431.1"/>
    </source>
</evidence>
<dbReference type="AlphaFoldDB" id="A0A540NHA8"/>
<dbReference type="Proteomes" id="UP000315295">
    <property type="component" value="Unassembled WGS sequence"/>
</dbReference>
<protein>
    <submittedName>
        <fullName evidence="1">Uncharacterized protein</fullName>
    </submittedName>
</protein>
<proteinExistence type="predicted"/>
<accession>A0A540NHA8</accession>